<feature type="region of interest" description="Disordered" evidence="7">
    <location>
        <begin position="34"/>
        <end position="88"/>
    </location>
</feature>
<dbReference type="Gene3D" id="3.30.420.10">
    <property type="entry name" value="Ribonuclease H-like superfamily/Ribonuclease H"/>
    <property type="match status" value="2"/>
</dbReference>
<dbReference type="GO" id="GO:0006310">
    <property type="term" value="P:DNA recombination"/>
    <property type="evidence" value="ECO:0007669"/>
    <property type="project" value="UniProtKB-KW"/>
</dbReference>
<proteinExistence type="predicted"/>
<dbReference type="Pfam" id="PF00665">
    <property type="entry name" value="rve"/>
    <property type="match status" value="1"/>
</dbReference>
<keyword evidence="4" id="KW-0255">Endonuclease</keyword>
<evidence type="ECO:0000256" key="1">
    <source>
        <dbReference type="ARBA" id="ARBA00022679"/>
    </source>
</evidence>
<evidence type="ECO:0000256" key="7">
    <source>
        <dbReference type="SAM" id="MobiDB-lite"/>
    </source>
</evidence>
<keyword evidence="2" id="KW-0548">Nucleotidyltransferase</keyword>
<dbReference type="CDD" id="cd00303">
    <property type="entry name" value="retropepsin_like"/>
    <property type="match status" value="1"/>
</dbReference>
<dbReference type="CDD" id="cd01647">
    <property type="entry name" value="RT_LTR"/>
    <property type="match status" value="1"/>
</dbReference>
<feature type="region of interest" description="Disordered" evidence="7">
    <location>
        <begin position="165"/>
        <end position="194"/>
    </location>
</feature>
<dbReference type="InterPro" id="IPR002156">
    <property type="entry name" value="RNaseH_domain"/>
</dbReference>
<evidence type="ECO:0000256" key="3">
    <source>
        <dbReference type="ARBA" id="ARBA00022722"/>
    </source>
</evidence>
<feature type="compositionally biased region" description="Low complexity" evidence="7">
    <location>
        <begin position="165"/>
        <end position="191"/>
    </location>
</feature>
<reference evidence="10" key="1">
    <citation type="journal article" date="2005" name="Nature">
        <title>The map-based sequence of the rice genome.</title>
        <authorList>
            <consortium name="International rice genome sequencing project (IRGSP)"/>
            <person name="Matsumoto T."/>
            <person name="Wu J."/>
            <person name="Kanamori H."/>
            <person name="Katayose Y."/>
            <person name="Fujisawa M."/>
            <person name="Namiki N."/>
            <person name="Mizuno H."/>
            <person name="Yamamoto K."/>
            <person name="Antonio B.A."/>
            <person name="Baba T."/>
            <person name="Sakata K."/>
            <person name="Nagamura Y."/>
            <person name="Aoki H."/>
            <person name="Arikawa K."/>
            <person name="Arita K."/>
            <person name="Bito T."/>
            <person name="Chiden Y."/>
            <person name="Fujitsuka N."/>
            <person name="Fukunaka R."/>
            <person name="Hamada M."/>
            <person name="Harada C."/>
            <person name="Hayashi A."/>
            <person name="Hijishita S."/>
            <person name="Honda M."/>
            <person name="Hosokawa S."/>
            <person name="Ichikawa Y."/>
            <person name="Idonuma A."/>
            <person name="Iijima M."/>
            <person name="Ikeda M."/>
            <person name="Ikeno M."/>
            <person name="Ito K."/>
            <person name="Ito S."/>
            <person name="Ito T."/>
            <person name="Ito Y."/>
            <person name="Ito Y."/>
            <person name="Iwabuchi A."/>
            <person name="Kamiya K."/>
            <person name="Karasawa W."/>
            <person name="Kurita K."/>
            <person name="Katagiri S."/>
            <person name="Kikuta A."/>
            <person name="Kobayashi H."/>
            <person name="Kobayashi N."/>
            <person name="Machita K."/>
            <person name="Maehara T."/>
            <person name="Masukawa M."/>
            <person name="Mizubayashi T."/>
            <person name="Mukai Y."/>
            <person name="Nagasaki H."/>
            <person name="Nagata Y."/>
            <person name="Naito S."/>
            <person name="Nakashima M."/>
            <person name="Nakama Y."/>
            <person name="Nakamichi Y."/>
            <person name="Nakamura M."/>
            <person name="Meguro A."/>
            <person name="Negishi M."/>
            <person name="Ohta I."/>
            <person name="Ohta T."/>
            <person name="Okamoto M."/>
            <person name="Ono N."/>
            <person name="Saji S."/>
            <person name="Sakaguchi M."/>
            <person name="Sakai K."/>
            <person name="Shibata M."/>
            <person name="Shimokawa T."/>
            <person name="Song J."/>
            <person name="Takazaki Y."/>
            <person name="Terasawa K."/>
            <person name="Tsugane M."/>
            <person name="Tsuji K."/>
            <person name="Ueda S."/>
            <person name="Waki K."/>
            <person name="Yamagata H."/>
            <person name="Yamamoto M."/>
            <person name="Yamamoto S."/>
            <person name="Yamane H."/>
            <person name="Yoshiki S."/>
            <person name="Yoshihara R."/>
            <person name="Yukawa K."/>
            <person name="Zhong H."/>
            <person name="Yano M."/>
            <person name="Yuan Q."/>
            <person name="Ouyang S."/>
            <person name="Liu J."/>
            <person name="Jones K.M."/>
            <person name="Gansberger K."/>
            <person name="Moffat K."/>
            <person name="Hill J."/>
            <person name="Bera J."/>
            <person name="Fadrosh D."/>
            <person name="Jin S."/>
            <person name="Johri S."/>
            <person name="Kim M."/>
            <person name="Overton L."/>
            <person name="Reardon M."/>
            <person name="Tsitrin T."/>
            <person name="Vuong H."/>
            <person name="Weaver B."/>
            <person name="Ciecko A."/>
            <person name="Tallon L."/>
            <person name="Jackson J."/>
            <person name="Pai G."/>
            <person name="Aken S.V."/>
            <person name="Utterback T."/>
            <person name="Reidmuller S."/>
            <person name="Feldblyum T."/>
            <person name="Hsiao J."/>
            <person name="Zismann V."/>
            <person name="Iobst S."/>
            <person name="de Vazeille A.R."/>
            <person name="Buell C.R."/>
            <person name="Ying K."/>
            <person name="Li Y."/>
            <person name="Lu T."/>
            <person name="Huang Y."/>
            <person name="Zhao Q."/>
            <person name="Feng Q."/>
            <person name="Zhang L."/>
            <person name="Zhu J."/>
            <person name="Weng Q."/>
            <person name="Mu J."/>
            <person name="Lu Y."/>
            <person name="Fan D."/>
            <person name="Liu Y."/>
            <person name="Guan J."/>
            <person name="Zhang Y."/>
            <person name="Yu S."/>
            <person name="Liu X."/>
            <person name="Zhang Y."/>
            <person name="Hong G."/>
            <person name="Han B."/>
            <person name="Choisne N."/>
            <person name="Demange N."/>
            <person name="Orjeda G."/>
            <person name="Samain S."/>
            <person name="Cattolico L."/>
            <person name="Pelletier E."/>
            <person name="Couloux A."/>
            <person name="Segurens B."/>
            <person name="Wincker P."/>
            <person name="D'Hont A."/>
            <person name="Scarpelli C."/>
            <person name="Weissenbach J."/>
            <person name="Salanoubat M."/>
            <person name="Quetier F."/>
            <person name="Yu Y."/>
            <person name="Kim H.R."/>
            <person name="Rambo T."/>
            <person name="Currie J."/>
            <person name="Collura K."/>
            <person name="Luo M."/>
            <person name="Yang T."/>
            <person name="Ammiraju J.S.S."/>
            <person name="Engler F."/>
            <person name="Soderlund C."/>
            <person name="Wing R.A."/>
            <person name="Palmer L.E."/>
            <person name="de la Bastide M."/>
            <person name="Spiegel L."/>
            <person name="Nascimento L."/>
            <person name="Zutavern T."/>
            <person name="O'Shaughnessy A."/>
            <person name="Dike S."/>
            <person name="Dedhia N."/>
            <person name="Preston R."/>
            <person name="Balija V."/>
            <person name="McCombie W.R."/>
            <person name="Chow T."/>
            <person name="Chen H."/>
            <person name="Chung M."/>
            <person name="Chen C."/>
            <person name="Shaw J."/>
            <person name="Wu H."/>
            <person name="Hsiao K."/>
            <person name="Chao Y."/>
            <person name="Chu M."/>
            <person name="Cheng C."/>
            <person name="Hour A."/>
            <person name="Lee P."/>
            <person name="Lin S."/>
            <person name="Lin Y."/>
            <person name="Liou J."/>
            <person name="Liu S."/>
            <person name="Hsing Y."/>
            <person name="Raghuvanshi S."/>
            <person name="Mohanty A."/>
            <person name="Bharti A.K."/>
            <person name="Gaur A."/>
            <person name="Gupta V."/>
            <person name="Kumar D."/>
            <person name="Ravi V."/>
            <person name="Vij S."/>
            <person name="Kapur A."/>
            <person name="Khurana P."/>
            <person name="Khurana P."/>
            <person name="Khurana J.P."/>
            <person name="Tyagi A.K."/>
            <person name="Gaikwad K."/>
            <person name="Singh A."/>
            <person name="Dalal V."/>
            <person name="Srivastava S."/>
            <person name="Dixit A."/>
            <person name="Pal A.K."/>
            <person name="Ghazi I.A."/>
            <person name="Yadav M."/>
            <person name="Pandit A."/>
            <person name="Bhargava A."/>
            <person name="Sureshbabu K."/>
            <person name="Batra K."/>
            <person name="Sharma T.R."/>
            <person name="Mohapatra T."/>
            <person name="Singh N.K."/>
            <person name="Messing J."/>
            <person name="Nelson A.B."/>
            <person name="Fuks G."/>
            <person name="Kavchok S."/>
            <person name="Keizer G."/>
            <person name="Linton E."/>
            <person name="Llaca V."/>
            <person name="Song R."/>
            <person name="Tanyolac B."/>
            <person name="Young S."/>
            <person name="Ho-Il K."/>
            <person name="Hahn J.H."/>
            <person name="Sangsakoo G."/>
            <person name="Vanavichit A."/>
            <person name="de Mattos Luiz.A.T."/>
            <person name="Zimmer P.D."/>
            <person name="Malone G."/>
            <person name="Dellagostin O."/>
            <person name="de Oliveira A.C."/>
            <person name="Bevan M."/>
            <person name="Bancroft I."/>
            <person name="Minx P."/>
            <person name="Cordum H."/>
            <person name="Wilson R."/>
            <person name="Cheng Z."/>
            <person name="Jin W."/>
            <person name="Jiang J."/>
            <person name="Leong S.A."/>
            <person name="Iwama H."/>
            <person name="Gojobori T."/>
            <person name="Itoh T."/>
            <person name="Niimura Y."/>
            <person name="Fujii Y."/>
            <person name="Habara T."/>
            <person name="Sakai H."/>
            <person name="Sato Y."/>
            <person name="Wilson G."/>
            <person name="Kumar K."/>
            <person name="McCouch S."/>
            <person name="Juretic N."/>
            <person name="Hoen D."/>
            <person name="Wright S."/>
            <person name="Bruskiewich R."/>
            <person name="Bureau T."/>
            <person name="Miyao A."/>
            <person name="Hirochika H."/>
            <person name="Nishikawa T."/>
            <person name="Kadowaki K."/>
            <person name="Sugiura M."/>
            <person name="Burr B."/>
            <person name="Sasaki T."/>
        </authorList>
    </citation>
    <scope>NUCLEOTIDE SEQUENCE [LARGE SCALE GENOMIC DNA]</scope>
    <source>
        <strain evidence="10">cv. Nipponbare</strain>
    </source>
</reference>
<keyword evidence="5" id="KW-0233">DNA recombination</keyword>
<dbReference type="Pfam" id="PF17921">
    <property type="entry name" value="Integrase_H2C2"/>
    <property type="match status" value="1"/>
</dbReference>
<dbReference type="Gene3D" id="3.30.70.270">
    <property type="match status" value="2"/>
</dbReference>
<dbReference type="InterPro" id="IPR000477">
    <property type="entry name" value="RT_dom"/>
</dbReference>
<feature type="region of interest" description="Disordered" evidence="7">
    <location>
        <begin position="546"/>
        <end position="565"/>
    </location>
</feature>
<dbReference type="CDD" id="cd09279">
    <property type="entry name" value="RNase_HI_like"/>
    <property type="match status" value="1"/>
</dbReference>
<gene>
    <name evidence="9" type="primary">B1402B06.8</name>
</gene>
<dbReference type="Proteomes" id="UP000000763">
    <property type="component" value="Chromosome 5"/>
</dbReference>
<feature type="domain" description="Integrase catalytic" evidence="8">
    <location>
        <begin position="1615"/>
        <end position="1739"/>
    </location>
</feature>
<dbReference type="GO" id="GO:0016779">
    <property type="term" value="F:nucleotidyltransferase activity"/>
    <property type="evidence" value="ECO:0007669"/>
    <property type="project" value="UniProtKB-KW"/>
</dbReference>
<dbReference type="EMBL" id="AC145477">
    <property type="protein sequence ID" value="AAT93841.1"/>
    <property type="molecule type" value="Genomic_DNA"/>
</dbReference>
<dbReference type="Pfam" id="PF17919">
    <property type="entry name" value="RT_RNaseH_2"/>
    <property type="match status" value="1"/>
</dbReference>
<dbReference type="InterPro" id="IPR001584">
    <property type="entry name" value="Integrase_cat-core"/>
</dbReference>
<dbReference type="GO" id="GO:0015074">
    <property type="term" value="P:DNA integration"/>
    <property type="evidence" value="ECO:0007669"/>
    <property type="project" value="InterPro"/>
</dbReference>
<evidence type="ECO:0000259" key="8">
    <source>
        <dbReference type="PROSITE" id="PS50994"/>
    </source>
</evidence>
<feature type="compositionally biased region" description="Pro residues" evidence="7">
    <location>
        <begin position="1"/>
        <end position="11"/>
    </location>
</feature>
<dbReference type="InterPro" id="IPR041588">
    <property type="entry name" value="Integrase_H2C2"/>
</dbReference>
<dbReference type="InterPro" id="IPR050951">
    <property type="entry name" value="Retrovirus_Pol_polyprotein"/>
</dbReference>
<protein>
    <submittedName>
        <fullName evidence="9">Polyprotein</fullName>
    </submittedName>
</protein>
<keyword evidence="1" id="KW-0808">Transferase</keyword>
<feature type="region of interest" description="Disordered" evidence="7">
    <location>
        <begin position="1"/>
        <end position="22"/>
    </location>
</feature>
<dbReference type="InterPro" id="IPR043502">
    <property type="entry name" value="DNA/RNA_pol_sf"/>
</dbReference>
<dbReference type="Gene3D" id="2.40.70.10">
    <property type="entry name" value="Acid Proteases"/>
    <property type="match status" value="1"/>
</dbReference>
<dbReference type="InterPro" id="IPR036397">
    <property type="entry name" value="RNaseH_sf"/>
</dbReference>
<name>Q6AT01_ORYSJ</name>
<dbReference type="PANTHER" id="PTHR37984">
    <property type="entry name" value="PROTEIN CBG26694"/>
    <property type="match status" value="1"/>
</dbReference>
<dbReference type="Pfam" id="PF03732">
    <property type="entry name" value="Retrotrans_gag"/>
    <property type="match status" value="1"/>
</dbReference>
<evidence type="ECO:0000256" key="5">
    <source>
        <dbReference type="ARBA" id="ARBA00023172"/>
    </source>
</evidence>
<keyword evidence="6" id="KW-0511">Multifunctional enzyme</keyword>
<dbReference type="InterPro" id="IPR043128">
    <property type="entry name" value="Rev_trsase/Diguanyl_cyclase"/>
</dbReference>
<dbReference type="GO" id="GO:0003676">
    <property type="term" value="F:nucleic acid binding"/>
    <property type="evidence" value="ECO:0007669"/>
    <property type="project" value="InterPro"/>
</dbReference>
<evidence type="ECO:0000256" key="2">
    <source>
        <dbReference type="ARBA" id="ARBA00022695"/>
    </source>
</evidence>
<reference evidence="10" key="2">
    <citation type="journal article" date="2008" name="Nucleic Acids Res.">
        <title>The rice annotation project database (RAP-DB): 2008 update.</title>
        <authorList>
            <consortium name="The rice annotation project (RAP)"/>
        </authorList>
    </citation>
    <scope>GENOME REANNOTATION</scope>
    <source>
        <strain evidence="10">cv. Nipponbare</strain>
    </source>
</reference>
<dbReference type="InterPro" id="IPR012337">
    <property type="entry name" value="RNaseH-like_sf"/>
</dbReference>
<dbReference type="Gene3D" id="3.10.20.370">
    <property type="match status" value="1"/>
</dbReference>
<organism evidence="9 10">
    <name type="scientific">Oryza sativa subsp. japonica</name>
    <name type="common">Rice</name>
    <dbReference type="NCBI Taxonomy" id="39947"/>
    <lineage>
        <taxon>Eukaryota</taxon>
        <taxon>Viridiplantae</taxon>
        <taxon>Streptophyta</taxon>
        <taxon>Embryophyta</taxon>
        <taxon>Tracheophyta</taxon>
        <taxon>Spermatophyta</taxon>
        <taxon>Magnoliopsida</taxon>
        <taxon>Liliopsida</taxon>
        <taxon>Poales</taxon>
        <taxon>Poaceae</taxon>
        <taxon>BOP clade</taxon>
        <taxon>Oryzoideae</taxon>
        <taxon>Oryzeae</taxon>
        <taxon>Oryzinae</taxon>
        <taxon>Oryza</taxon>
        <taxon>Oryza sativa</taxon>
    </lineage>
</organism>
<dbReference type="Pfam" id="PF13456">
    <property type="entry name" value="RVT_3"/>
    <property type="match status" value="1"/>
</dbReference>
<keyword evidence="4" id="KW-0378">Hydrolase</keyword>
<keyword evidence="3" id="KW-0540">Nuclease</keyword>
<evidence type="ECO:0000256" key="4">
    <source>
        <dbReference type="ARBA" id="ARBA00022759"/>
    </source>
</evidence>
<dbReference type="SUPFAM" id="SSF56672">
    <property type="entry name" value="DNA/RNA polymerases"/>
    <property type="match status" value="1"/>
</dbReference>
<dbReference type="InterPro" id="IPR041577">
    <property type="entry name" value="RT_RNaseH_2"/>
</dbReference>
<dbReference type="PANTHER" id="PTHR37984:SF5">
    <property type="entry name" value="PROTEIN NYNRIN-LIKE"/>
    <property type="match status" value="1"/>
</dbReference>
<dbReference type="SUPFAM" id="SSF50630">
    <property type="entry name" value="Acid proteases"/>
    <property type="match status" value="1"/>
</dbReference>
<sequence>MAEKQPPPPSSPGSVKEKMLKLGLTDVNEGNVVPKYKIKVVADDPGTSSSKDGDGKQAPDGSAQPSIKGATDGSLGNQGDNSQGVHGVQGDGDFFNNFQDRVDYAVHHALINQSGVLVNTLSNMMKSIADGSIAEHQAAGPVYLQGGVFPNYRSLITDVQPSTQVVPSVTPTTQPTTPASTPLPTTSAMAPGQPMNPRLLMREHPQHSGQVANRPTQDQVAAMFLPPQHAVDPIQQQPIQQQPIQQTPQIQQVMQPVQQTPPRQQPLQPIQQTPLRQQIVQPIQHQGSMSASAGFATPDGQPVQQLLNQVVPEHLVHHFEPMQQQSQGAAQQRSWADVIADCGEASAVDALKVRLFWLSLSGSAFTWFSSLPYGSINSWADLEKQFHSYFYSGVHEMKLSDLTAIKQRHDEPVHEHIQRFREIRNKCFSLSLTDAQLANLAFQDFDSLSHLIQKVTLHEHRSAEVRKSSKRVNHVCPYMYGSDDDEDDPEIAAAEWVKSKKVIPCQWVKSSGKVEKYDFDITKADKIFDLLLREKQIQLPAGHTIPSTEELGKKSDIVESSSRSYNRGNRLRQTRVSVHQRLGPVNQDHGEEDSVEVEQEINHRLRKAKPRQEWRVKNQVPVADDVATDEAKRLAKGKSVVTAPINMVFTLPVEFGIDQADVDEVEEESAKLVLSPEQAVFQKPEGTENRHLKPLYINGYVNGKLMSKMMVDGGAAVNLMPYATFRKLGRNAEDLIKTNMVLKDFGGNPSETKGVLNVGLTVGSKTIPTTFLVIDGKGSYSLFLGRDWIHANCCIPSTMHQCLIQWQGDKVEIVPADSQLKMENPSYYFEGVVEGSSVYTKDTVDDLYDKQGQGFMSADDLEEIDIGPGDRPRPTFVSKNLSPEFRTKLIELLKEFRDCFAWEYYEMPGLSRSIVEHRLPIKPGVRPRQQPLRRCKADMLEPVKAEIKRLYDAGFIRPWRYAKWVSSIVPVIKKNGKVRVCIDFRDLNKATPKDEYPMPVADQLVDAASGNKILSFMDGNAGYNQIFMAEEDIHKTAFRCPCAIGLFEWVVMTFGLKSAGATYQRAMNYIYHDLIGWLVGVYIDDVVVKSKEIEDQIADLRKVFERTRKYGLKMNPTKCAFGVSAGQFLGFLVHDRGIEVTQRSVNAIKKIQPPENKTELQEMIGKIHFVRRFISNLSGRLEPFTPLLRLKADQQFTCGAEQQKALDDIKEYLSSPPVLIPPHKGIPFRLYLSAGEKSIGSVLIQELEGKERVVFYLSRRLLNAETRYSPVKKLCLCLYFSCTRLRHYLLSNECTVICKADVVKYMLSAPILKGRVGKWIFSLTEFDHRYESPKAIKGQAIADFIVEHRDDSIGSVEIVPWTLFFDGSVCTHGCGIGLVIISPRGACFEFAYTIKPYATNNQAEYEAVLKGLQLLKKVEADTIEIMGDSLLVISQLAGEYECKNDTLMVYNEKCQELMKEFRLQNIEANDLAQGASGYKPMIKDVKVEIAAMTADDWRYDVHRYLSNPSQSASRKLRYKALKYTLLDDELYYRTIDGVLLKCLSADQAKVAIGEVHEGICGTHQSAHKMKWLLRRAGYFWSTMLEDCFRYYKGCQDCQKFGAIQRAPASAMNPIIKPWPFRGWGIDMIGMINPPSSKGHKFILVATDYFTKWVEAIPLKKVDSGDAIQFVQEYIIYRFGTPQTITTDQGSIFVSDEFVQFADSMSIKLLNSSPYYAQANGQAEASNKSLIKLIKRKISD</sequence>
<dbReference type="Gene3D" id="3.10.10.10">
    <property type="entry name" value="HIV Type 1 Reverse Transcriptase, subunit A, domain 1"/>
    <property type="match status" value="1"/>
</dbReference>
<dbReference type="InterPro" id="IPR005162">
    <property type="entry name" value="Retrotrans_gag_dom"/>
</dbReference>
<dbReference type="PROSITE" id="PS50994">
    <property type="entry name" value="INTEGRASE"/>
    <property type="match status" value="1"/>
</dbReference>
<dbReference type="InterPro" id="IPR021109">
    <property type="entry name" value="Peptidase_aspartic_dom_sf"/>
</dbReference>
<dbReference type="GO" id="GO:0004523">
    <property type="term" value="F:RNA-DNA hybrid ribonuclease activity"/>
    <property type="evidence" value="ECO:0007669"/>
    <property type="project" value="InterPro"/>
</dbReference>
<evidence type="ECO:0000256" key="6">
    <source>
        <dbReference type="ARBA" id="ARBA00023268"/>
    </source>
</evidence>
<feature type="compositionally biased region" description="Polar residues" evidence="7">
    <location>
        <begin position="74"/>
        <end position="84"/>
    </location>
</feature>
<evidence type="ECO:0000313" key="9">
    <source>
        <dbReference type="EMBL" id="AAT93841.1"/>
    </source>
</evidence>
<evidence type="ECO:0000313" key="10">
    <source>
        <dbReference type="Proteomes" id="UP000000763"/>
    </source>
</evidence>
<accession>Q6AT01</accession>
<dbReference type="Pfam" id="PF00078">
    <property type="entry name" value="RVT_1"/>
    <property type="match status" value="1"/>
</dbReference>
<dbReference type="Gene3D" id="1.10.340.70">
    <property type="match status" value="1"/>
</dbReference>
<dbReference type="SUPFAM" id="SSF53098">
    <property type="entry name" value="Ribonuclease H-like"/>
    <property type="match status" value="2"/>
</dbReference>